<evidence type="ECO:0000256" key="3">
    <source>
        <dbReference type="PIRSR" id="PIRSR028757-1"/>
    </source>
</evidence>
<evidence type="ECO:0000256" key="2">
    <source>
        <dbReference type="ARBA" id="ARBA00022801"/>
    </source>
</evidence>
<dbReference type="PANTHER" id="PTHR30237:SF6">
    <property type="entry name" value="CARBOXYPEPTIDASE YOCD-RELATED"/>
    <property type="match status" value="1"/>
</dbReference>
<evidence type="ECO:0000259" key="4">
    <source>
        <dbReference type="Pfam" id="PF02016"/>
    </source>
</evidence>
<evidence type="ECO:0000313" key="6">
    <source>
        <dbReference type="EMBL" id="MBP1040474.1"/>
    </source>
</evidence>
<comment type="caution">
    <text evidence="6">The sequence shown here is derived from an EMBL/GenBank/DDBJ whole genome shotgun (WGS) entry which is preliminary data.</text>
</comment>
<dbReference type="GO" id="GO:0016787">
    <property type="term" value="F:hydrolase activity"/>
    <property type="evidence" value="ECO:0007669"/>
    <property type="project" value="UniProtKB-KW"/>
</dbReference>
<dbReference type="RefSeq" id="WP_209525479.1">
    <property type="nucleotide sequence ID" value="NZ_JAEEGA010000003.1"/>
</dbReference>
<sequence length="321" mass="36413">MKIPEKLKHGDEIRIIAPSRSLKILADDGVILARQRLEAFGFKVTFGKHVETCDLQHSSPIAERVADIHEAFADPNVKGILTVIGGFNSNELLPYLDYQLIQANPKVLCGYSDITALANAITAKCQFVTYSGPHFSSFQMTELQSYQSTHFKQCLCQEEPFDLVPSRYWSDDKWFINQEKRNYHQTDWKVYQHGTALGTLVGGNLCTLNLLQGTEFMPTVDQSILFIEDDELTIPETFARDLASLLQVTKEIKGLLIGRFQETSEMTEEQLHFILDKHPVLKTIPVYYDLDFGHTQPMMTLPIGGMISLNTQLAHLKLIEF</sequence>
<feature type="active site" description="Charge relay system" evidence="3">
    <location>
        <position position="228"/>
    </location>
</feature>
<dbReference type="InterPro" id="IPR027478">
    <property type="entry name" value="LdcA_N"/>
</dbReference>
<dbReference type="Gene3D" id="3.50.30.60">
    <property type="entry name" value="LD-carboxypeptidase A C-terminal domain-like"/>
    <property type="match status" value="1"/>
</dbReference>
<feature type="domain" description="LD-carboxypeptidase N-terminal" evidence="4">
    <location>
        <begin position="13"/>
        <end position="132"/>
    </location>
</feature>
<keyword evidence="7" id="KW-1185">Reference proteome</keyword>
<dbReference type="InterPro" id="IPR040921">
    <property type="entry name" value="Peptidase_S66C"/>
</dbReference>
<evidence type="ECO:0000313" key="7">
    <source>
        <dbReference type="Proteomes" id="UP000674938"/>
    </source>
</evidence>
<feature type="active site" description="Charge relay system" evidence="3">
    <location>
        <position position="294"/>
    </location>
</feature>
<dbReference type="InterPro" id="IPR040449">
    <property type="entry name" value="Peptidase_S66_N"/>
</dbReference>
<dbReference type="Gene3D" id="3.40.50.10740">
    <property type="entry name" value="Class I glutamine amidotransferase-like"/>
    <property type="match status" value="1"/>
</dbReference>
<evidence type="ECO:0000256" key="1">
    <source>
        <dbReference type="ARBA" id="ARBA00010233"/>
    </source>
</evidence>
<accession>A0A940P2W0</accession>
<dbReference type="EMBL" id="JAEEGA010000003">
    <property type="protein sequence ID" value="MBP1040474.1"/>
    <property type="molecule type" value="Genomic_DNA"/>
</dbReference>
<dbReference type="Proteomes" id="UP000674938">
    <property type="component" value="Unassembled WGS sequence"/>
</dbReference>
<dbReference type="Pfam" id="PF02016">
    <property type="entry name" value="Peptidase_S66"/>
    <property type="match status" value="1"/>
</dbReference>
<organism evidence="6 7">
    <name type="scientific">Vagococcus allomyrinae</name>
    <dbReference type="NCBI Taxonomy" id="2794353"/>
    <lineage>
        <taxon>Bacteria</taxon>
        <taxon>Bacillati</taxon>
        <taxon>Bacillota</taxon>
        <taxon>Bacilli</taxon>
        <taxon>Lactobacillales</taxon>
        <taxon>Enterococcaceae</taxon>
        <taxon>Vagococcus</taxon>
    </lineage>
</organism>
<keyword evidence="2" id="KW-0378">Hydrolase</keyword>
<dbReference type="Pfam" id="PF17676">
    <property type="entry name" value="Peptidase_S66C"/>
    <property type="match status" value="1"/>
</dbReference>
<evidence type="ECO:0000259" key="5">
    <source>
        <dbReference type="Pfam" id="PF17676"/>
    </source>
</evidence>
<feature type="active site" description="Nucleophile" evidence="3">
    <location>
        <position position="112"/>
    </location>
</feature>
<protein>
    <submittedName>
        <fullName evidence="6">LD-carboxypeptidase</fullName>
    </submittedName>
</protein>
<dbReference type="AlphaFoldDB" id="A0A940P2W0"/>
<dbReference type="InterPro" id="IPR029062">
    <property type="entry name" value="Class_I_gatase-like"/>
</dbReference>
<feature type="domain" description="LD-carboxypeptidase C-terminal" evidence="5">
    <location>
        <begin position="198"/>
        <end position="309"/>
    </location>
</feature>
<name>A0A940P2W0_9ENTE</name>
<dbReference type="CDD" id="cd07062">
    <property type="entry name" value="Peptidase_S66_mccF_like"/>
    <property type="match status" value="1"/>
</dbReference>
<reference evidence="6" key="1">
    <citation type="submission" date="2020-12" db="EMBL/GenBank/DDBJ databases">
        <title>Vagococcus allomyrinae sp. nov. and Enterococcus lavae sp. nov., isolated from the larvae of Allomyrina dichotoma.</title>
        <authorList>
            <person name="Lee S.D."/>
        </authorList>
    </citation>
    <scope>NUCLEOTIDE SEQUENCE</scope>
    <source>
        <strain evidence="6">BWB3-3</strain>
    </source>
</reference>
<proteinExistence type="inferred from homology"/>
<dbReference type="PIRSF" id="PIRSF028757">
    <property type="entry name" value="LD-carboxypeptidase"/>
    <property type="match status" value="1"/>
</dbReference>
<gene>
    <name evidence="6" type="ORF">I6N95_05620</name>
</gene>
<dbReference type="SUPFAM" id="SSF52317">
    <property type="entry name" value="Class I glutamine amidotransferase-like"/>
    <property type="match status" value="1"/>
</dbReference>
<comment type="similarity">
    <text evidence="1">Belongs to the peptidase S66 family.</text>
</comment>
<dbReference type="SUPFAM" id="SSF141986">
    <property type="entry name" value="LD-carboxypeptidase A C-terminal domain-like"/>
    <property type="match status" value="1"/>
</dbReference>
<dbReference type="InterPro" id="IPR003507">
    <property type="entry name" value="S66_fam"/>
</dbReference>
<dbReference type="PANTHER" id="PTHR30237">
    <property type="entry name" value="MURAMOYLTETRAPEPTIDE CARBOXYPEPTIDASE"/>
    <property type="match status" value="1"/>
</dbReference>
<dbReference type="InterPro" id="IPR027461">
    <property type="entry name" value="Carboxypeptidase_A_C_sf"/>
</dbReference>